<evidence type="ECO:0000256" key="2">
    <source>
        <dbReference type="ARBA" id="ARBA00022898"/>
    </source>
</evidence>
<dbReference type="CDD" id="cd00610">
    <property type="entry name" value="OAT_like"/>
    <property type="match status" value="1"/>
</dbReference>
<dbReference type="RefSeq" id="WP_307328888.1">
    <property type="nucleotide sequence ID" value="NZ_JAUSUG010000017.1"/>
</dbReference>
<reference evidence="4 5" key="1">
    <citation type="submission" date="2023-07" db="EMBL/GenBank/DDBJ databases">
        <title>Genomic Encyclopedia of Type Strains, Phase IV (KMG-IV): sequencing the most valuable type-strain genomes for metagenomic binning, comparative biology and taxonomic classification.</title>
        <authorList>
            <person name="Goeker M."/>
        </authorList>
    </citation>
    <scope>NUCLEOTIDE SEQUENCE [LARGE SCALE GENOMIC DNA]</scope>
    <source>
        <strain evidence="4 5">DSM 9768</strain>
    </source>
</reference>
<evidence type="ECO:0000313" key="5">
    <source>
        <dbReference type="Proteomes" id="UP001230005"/>
    </source>
</evidence>
<dbReference type="Gene3D" id="3.40.640.10">
    <property type="entry name" value="Type I PLP-dependent aspartate aminotransferase-like (Major domain)"/>
    <property type="match status" value="1"/>
</dbReference>
<dbReference type="PANTHER" id="PTHR43713">
    <property type="entry name" value="GLUTAMATE-1-SEMIALDEHYDE 2,1-AMINOMUTASE"/>
    <property type="match status" value="1"/>
</dbReference>
<gene>
    <name evidence="4" type="ORF">J2S74_003986</name>
</gene>
<dbReference type="InterPro" id="IPR049704">
    <property type="entry name" value="Aminotrans_3_PPA_site"/>
</dbReference>
<dbReference type="Proteomes" id="UP001230005">
    <property type="component" value="Unassembled WGS sequence"/>
</dbReference>
<keyword evidence="4" id="KW-0413">Isomerase</keyword>
<dbReference type="SUPFAM" id="SSF53383">
    <property type="entry name" value="PLP-dependent transferases"/>
    <property type="match status" value="1"/>
</dbReference>
<comment type="caution">
    <text evidence="4">The sequence shown here is derived from an EMBL/GenBank/DDBJ whole genome shotgun (WGS) entry which is preliminary data.</text>
</comment>
<accession>A0ABT9ZZA2</accession>
<dbReference type="InterPro" id="IPR015422">
    <property type="entry name" value="PyrdxlP-dep_Trfase_small"/>
</dbReference>
<organism evidence="4 5">
    <name type="scientific">Evansella vedderi</name>
    <dbReference type="NCBI Taxonomy" id="38282"/>
    <lineage>
        <taxon>Bacteria</taxon>
        <taxon>Bacillati</taxon>
        <taxon>Bacillota</taxon>
        <taxon>Bacilli</taxon>
        <taxon>Bacillales</taxon>
        <taxon>Bacillaceae</taxon>
        <taxon>Evansella</taxon>
    </lineage>
</organism>
<keyword evidence="5" id="KW-1185">Reference proteome</keyword>
<dbReference type="PROSITE" id="PS00600">
    <property type="entry name" value="AA_TRANSFER_CLASS_3"/>
    <property type="match status" value="1"/>
</dbReference>
<dbReference type="EC" id="5.4.3.8" evidence="4"/>
<evidence type="ECO:0000313" key="4">
    <source>
        <dbReference type="EMBL" id="MDQ0256566.1"/>
    </source>
</evidence>
<dbReference type="EMBL" id="JAUSUG010000017">
    <property type="protein sequence ID" value="MDQ0256566.1"/>
    <property type="molecule type" value="Genomic_DNA"/>
</dbReference>
<proteinExistence type="inferred from homology"/>
<evidence type="ECO:0000256" key="1">
    <source>
        <dbReference type="ARBA" id="ARBA00001933"/>
    </source>
</evidence>
<evidence type="ECO:0000256" key="3">
    <source>
        <dbReference type="RuleBase" id="RU003560"/>
    </source>
</evidence>
<dbReference type="InterPro" id="IPR015421">
    <property type="entry name" value="PyrdxlP-dep_Trfase_major"/>
</dbReference>
<sequence>MATRKVDLPFIQYGSKTKRSYEEMKKAAQYLPGGVTANIKHFAPYPIVMERAKGAYLEDVDGNQYIDYLMGYGALALGHGHSDIAKAVSDQMSRNGTFLFGTPHPLEVTFAKKIQSHYPSMEKMRYTNSGTEATLLAIRLACAYTKRKKIAKFEGHYHGGYNEVLYSINPPLSEAGKEEEPEAVPESSGLEPFADVKPLMLPFNNTKAAEKLIKKHSHELAAVIIEPVQGGFIPAEQSFIDSLRRVTKQYGIVLIFDEVKTGFRTSLGGAQQLYNVVPDITTLGKVIGGGFPIGVVGGKEEIMKISQPKASGDVFDAGQGKHSSAKDILFHSGTYNGHPTILAAGLATIERLEKDFDRILSYTNTLKRNIEYLGKKANVPLKAIGLGTIFSVVCTKENSIRHYRDLQETNLGLRKQLDFHLLNEGIYTKPLNRYSISSAHGERELEKTVKAYERVLNNRLEGDGMS</sequence>
<protein>
    <submittedName>
        <fullName evidence="4">Glutamate-1-semialdehyde 2,1-aminomutase</fullName>
        <ecNumber evidence="4">5.4.3.8</ecNumber>
    </submittedName>
</protein>
<dbReference type="PANTHER" id="PTHR43713:SF3">
    <property type="entry name" value="GLUTAMATE-1-SEMIALDEHYDE 2,1-AMINOMUTASE 1, CHLOROPLASTIC-RELATED"/>
    <property type="match status" value="1"/>
</dbReference>
<dbReference type="Pfam" id="PF00202">
    <property type="entry name" value="Aminotran_3"/>
    <property type="match status" value="1"/>
</dbReference>
<keyword evidence="2 3" id="KW-0663">Pyridoxal phosphate</keyword>
<name>A0ABT9ZZA2_9BACI</name>
<dbReference type="GO" id="GO:0042286">
    <property type="term" value="F:glutamate-1-semialdehyde 2,1-aminomutase activity"/>
    <property type="evidence" value="ECO:0007669"/>
    <property type="project" value="UniProtKB-EC"/>
</dbReference>
<dbReference type="Gene3D" id="3.90.1150.10">
    <property type="entry name" value="Aspartate Aminotransferase, domain 1"/>
    <property type="match status" value="1"/>
</dbReference>
<comment type="cofactor">
    <cofactor evidence="1">
        <name>pyridoxal 5'-phosphate</name>
        <dbReference type="ChEBI" id="CHEBI:597326"/>
    </cofactor>
</comment>
<dbReference type="InterPro" id="IPR015424">
    <property type="entry name" value="PyrdxlP-dep_Trfase"/>
</dbReference>
<comment type="similarity">
    <text evidence="3">Belongs to the class-III pyridoxal-phosphate-dependent aminotransferase family.</text>
</comment>
<dbReference type="InterPro" id="IPR005814">
    <property type="entry name" value="Aminotrans_3"/>
</dbReference>